<sequence>MPFSLSQTGCSRVKLMTIRMNVLVAVSIAGAVLGLSGCKLKKNEVTNAKASGQIEIFFDSSDFNADKVVSDIWSSKIEPFIHEKTRPFDEVQSALARDAKAAGPQYGYSENPAQNPYSFIVKLDGKVLEANTKSRAAYITLDTNADGKSDAKVQLGPVIRGTALRDVLPFIPFSAFKNQIEYANVGRALNNHVFESKLSKLDRENLIGKQVSLTGAFVTPTTGAEILITPSDLTVTGGQ</sequence>
<dbReference type="InterPro" id="IPR014582">
    <property type="entry name" value="UCP033535_lipo"/>
</dbReference>
<comment type="caution">
    <text evidence="1">The sequence shown here is derived from an EMBL/GenBank/DDBJ whole genome shotgun (WGS) entry which is preliminary data.</text>
</comment>
<dbReference type="PIRSF" id="PIRSF033535">
    <property type="entry name" value="UCP033535_plp"/>
    <property type="match status" value="1"/>
</dbReference>
<reference evidence="2" key="1">
    <citation type="journal article" date="2017" name="Int J Environ Stud">
        <title>Does the Miocene-Pliocene relict legume Oxytropis triphylla form nitrogen-fixing nodules with a combination of bacterial strains?</title>
        <authorList>
            <person name="Safronova V."/>
            <person name="Belimov A."/>
            <person name="Sazanova A."/>
            <person name="Kuznetsova I."/>
            <person name="Popova J."/>
            <person name="Andronov E."/>
            <person name="Verkhozina A."/>
            <person name="Tikhonovich I."/>
        </authorList>
    </citation>
    <scope>NUCLEOTIDE SEQUENCE [LARGE SCALE GENOMIC DNA]</scope>
    <source>
        <strain evidence="2">Tri-38</strain>
    </source>
</reference>
<proteinExistence type="predicted"/>
<dbReference type="AlphaFoldDB" id="A0A2N9VZT3"/>
<gene>
    <name evidence="1" type="ORF">B5P45_10090</name>
</gene>
<dbReference type="Proteomes" id="UP000232163">
    <property type="component" value="Unassembled WGS sequence"/>
</dbReference>
<evidence type="ECO:0008006" key="3">
    <source>
        <dbReference type="Google" id="ProtNLM"/>
    </source>
</evidence>
<dbReference type="EMBL" id="MZMT01000025">
    <property type="protein sequence ID" value="PIO45001.1"/>
    <property type="molecule type" value="Genomic_DNA"/>
</dbReference>
<dbReference type="Pfam" id="PF10054">
    <property type="entry name" value="DUF2291"/>
    <property type="match status" value="1"/>
</dbReference>
<dbReference type="InterPro" id="IPR036215">
    <property type="entry name" value="TM0957-like_sf"/>
</dbReference>
<protein>
    <recommendedName>
        <fullName evidence="3">DUF2291 domain-containing protein</fullName>
    </recommendedName>
</protein>
<name>A0A2N9VZT3_9HYPH</name>
<organism evidence="1 2">
    <name type="scientific">Phyllobacterium zundukense</name>
    <dbReference type="NCBI Taxonomy" id="1867719"/>
    <lineage>
        <taxon>Bacteria</taxon>
        <taxon>Pseudomonadati</taxon>
        <taxon>Pseudomonadota</taxon>
        <taxon>Alphaproteobacteria</taxon>
        <taxon>Hyphomicrobiales</taxon>
        <taxon>Phyllobacteriaceae</taxon>
        <taxon>Phyllobacterium</taxon>
    </lineage>
</organism>
<evidence type="ECO:0000313" key="2">
    <source>
        <dbReference type="Proteomes" id="UP000232163"/>
    </source>
</evidence>
<accession>A0A2N9VZT3</accession>
<keyword evidence="2" id="KW-1185">Reference proteome</keyword>
<evidence type="ECO:0000313" key="1">
    <source>
        <dbReference type="EMBL" id="PIO45001.1"/>
    </source>
</evidence>
<dbReference type="SUPFAM" id="SSF141318">
    <property type="entry name" value="TM0957-like"/>
    <property type="match status" value="1"/>
</dbReference>